<reference evidence="2 3" key="1">
    <citation type="journal article" date="2015" name="Genome Biol.">
        <title>Comparative genomics of Steinernema reveals deeply conserved gene regulatory networks.</title>
        <authorList>
            <person name="Dillman A.R."/>
            <person name="Macchietto M."/>
            <person name="Porter C.F."/>
            <person name="Rogers A."/>
            <person name="Williams B."/>
            <person name="Antoshechkin I."/>
            <person name="Lee M.M."/>
            <person name="Goodwin Z."/>
            <person name="Lu X."/>
            <person name="Lewis E.E."/>
            <person name="Goodrich-Blair H."/>
            <person name="Stock S.P."/>
            <person name="Adams B.J."/>
            <person name="Sternberg P.W."/>
            <person name="Mortazavi A."/>
        </authorList>
    </citation>
    <scope>NUCLEOTIDE SEQUENCE [LARGE SCALE GENOMIC DNA]</scope>
    <source>
        <strain evidence="2 3">ALL</strain>
    </source>
</reference>
<keyword evidence="1" id="KW-0732">Signal</keyword>
<protein>
    <submittedName>
        <fullName evidence="2">Uncharacterized protein</fullName>
    </submittedName>
</protein>
<feature type="chain" id="PRO_5020999514" evidence="1">
    <location>
        <begin position="28"/>
        <end position="122"/>
    </location>
</feature>
<evidence type="ECO:0000256" key="1">
    <source>
        <dbReference type="SAM" id="SignalP"/>
    </source>
</evidence>
<evidence type="ECO:0000313" key="3">
    <source>
        <dbReference type="Proteomes" id="UP000298663"/>
    </source>
</evidence>
<comment type="caution">
    <text evidence="2">The sequence shown here is derived from an EMBL/GenBank/DDBJ whole genome shotgun (WGS) entry which is preliminary data.</text>
</comment>
<dbReference type="OrthoDB" id="6090360at2759"/>
<proteinExistence type="predicted"/>
<dbReference type="AlphaFoldDB" id="A0A4V6A630"/>
<evidence type="ECO:0000313" key="2">
    <source>
        <dbReference type="EMBL" id="TKR93225.1"/>
    </source>
</evidence>
<gene>
    <name evidence="2" type="ORF">L596_007721</name>
</gene>
<name>A0A4V6A630_STECR</name>
<dbReference type="EMBL" id="AZBU02000002">
    <property type="protein sequence ID" value="TKR93225.1"/>
    <property type="molecule type" value="Genomic_DNA"/>
</dbReference>
<reference evidence="2 3" key="2">
    <citation type="journal article" date="2019" name="G3 (Bethesda)">
        <title>Hybrid Assembly of the Genome of the Entomopathogenic Nematode Steinernema carpocapsae Identifies the X-Chromosome.</title>
        <authorList>
            <person name="Serra L."/>
            <person name="Macchietto M."/>
            <person name="Macias-Munoz A."/>
            <person name="McGill C.J."/>
            <person name="Rodriguez I.M."/>
            <person name="Rodriguez B."/>
            <person name="Murad R."/>
            <person name="Mortazavi A."/>
        </authorList>
    </citation>
    <scope>NUCLEOTIDE SEQUENCE [LARGE SCALE GENOMIC DNA]</scope>
    <source>
        <strain evidence="2 3">ALL</strain>
    </source>
</reference>
<keyword evidence="3" id="KW-1185">Reference proteome</keyword>
<dbReference type="STRING" id="34508.A0A4V6A630"/>
<feature type="signal peptide" evidence="1">
    <location>
        <begin position="1"/>
        <end position="27"/>
    </location>
</feature>
<organism evidence="2 3">
    <name type="scientific">Steinernema carpocapsae</name>
    <name type="common">Entomopathogenic nematode</name>
    <dbReference type="NCBI Taxonomy" id="34508"/>
    <lineage>
        <taxon>Eukaryota</taxon>
        <taxon>Metazoa</taxon>
        <taxon>Ecdysozoa</taxon>
        <taxon>Nematoda</taxon>
        <taxon>Chromadorea</taxon>
        <taxon>Rhabditida</taxon>
        <taxon>Tylenchina</taxon>
        <taxon>Panagrolaimomorpha</taxon>
        <taxon>Strongyloidoidea</taxon>
        <taxon>Steinernematidae</taxon>
        <taxon>Steinernema</taxon>
    </lineage>
</organism>
<sequence length="122" mass="13744">MHPSLVDSFRVFVLLLTLVVAIASSAAVPSFEDSPMSIGTFVKRSNWNKANGLWGKRAQADPQEMTMWKRPEDWTKLNSLWGKRSSWSTANGLWGKRASWQTANGLWGKRSSPPMNLDDTVY</sequence>
<accession>A0A4V6A630</accession>
<dbReference type="Proteomes" id="UP000298663">
    <property type="component" value="Unassembled WGS sequence"/>
</dbReference>